<sequence>MVLRVVQWKDGRELAMKVVPKRALDNRSRLALAREVVVSRDLTGVRNVARFEEAFEDDRNVYLVTEFLAGGDLHSRIVSHHNGRFSEDAVLRLASQMFDVVGQLHAKGIAHRDIKLENFVFATDASLEEQQIKLIDFGLCHYRKPGGELFSRVHCGTLQFAAPEVIKGESYIPEHADMWSMGVVLFAMLTGELPFQSVSESVLRKQIIAGFPSQIAVRSRIWPSVSRDLSKLLSSLMTLDTSQRPTAIAAGRAIDAILLAQRQDSAHCT</sequence>
<dbReference type="InterPro" id="IPR050205">
    <property type="entry name" value="CDPK_Ser/Thr_kinases"/>
</dbReference>
<proteinExistence type="predicted"/>
<organism evidence="7">
    <name type="scientific">Compsopogon caeruleus</name>
    <dbReference type="NCBI Taxonomy" id="31354"/>
    <lineage>
        <taxon>Eukaryota</taxon>
        <taxon>Rhodophyta</taxon>
        <taxon>Compsopogonophyceae</taxon>
        <taxon>Compsopogonales</taxon>
        <taxon>Compsopogonaceae</taxon>
        <taxon>Compsopogon</taxon>
    </lineage>
</organism>
<evidence type="ECO:0000256" key="5">
    <source>
        <dbReference type="ARBA" id="ARBA00022840"/>
    </source>
</evidence>
<dbReference type="GO" id="GO:0004674">
    <property type="term" value="F:protein serine/threonine kinase activity"/>
    <property type="evidence" value="ECO:0007669"/>
    <property type="project" value="UniProtKB-KW"/>
</dbReference>
<evidence type="ECO:0000256" key="4">
    <source>
        <dbReference type="ARBA" id="ARBA00022777"/>
    </source>
</evidence>
<dbReference type="Pfam" id="PF00069">
    <property type="entry name" value="Pkinase"/>
    <property type="match status" value="1"/>
</dbReference>
<evidence type="ECO:0000256" key="3">
    <source>
        <dbReference type="ARBA" id="ARBA00022741"/>
    </source>
</evidence>
<dbReference type="PIRSF" id="PIRSF000654">
    <property type="entry name" value="Integrin-linked_kinase"/>
    <property type="match status" value="1"/>
</dbReference>
<evidence type="ECO:0000256" key="2">
    <source>
        <dbReference type="ARBA" id="ARBA00022679"/>
    </source>
</evidence>
<dbReference type="SMART" id="SM00220">
    <property type="entry name" value="S_TKc"/>
    <property type="match status" value="1"/>
</dbReference>
<dbReference type="GO" id="GO:0005524">
    <property type="term" value="F:ATP binding"/>
    <property type="evidence" value="ECO:0007669"/>
    <property type="project" value="UniProtKB-KW"/>
</dbReference>
<name>A0A7S1THK2_9RHOD</name>
<evidence type="ECO:0000259" key="6">
    <source>
        <dbReference type="PROSITE" id="PS50011"/>
    </source>
</evidence>
<dbReference type="InterPro" id="IPR008271">
    <property type="entry name" value="Ser/Thr_kinase_AS"/>
</dbReference>
<dbReference type="PANTHER" id="PTHR24349">
    <property type="entry name" value="SERINE/THREONINE-PROTEIN KINASE"/>
    <property type="match status" value="1"/>
</dbReference>
<dbReference type="EMBL" id="HBGH01016419">
    <property type="protein sequence ID" value="CAD9236973.1"/>
    <property type="molecule type" value="Transcribed_RNA"/>
</dbReference>
<gene>
    <name evidence="7" type="ORF">CCAE0312_LOCUS9070</name>
</gene>
<dbReference type="PROSITE" id="PS50011">
    <property type="entry name" value="PROTEIN_KINASE_DOM"/>
    <property type="match status" value="1"/>
</dbReference>
<dbReference type="AlphaFoldDB" id="A0A7S1THK2"/>
<protein>
    <recommendedName>
        <fullName evidence="6">Protein kinase domain-containing protein</fullName>
    </recommendedName>
</protein>
<dbReference type="Gene3D" id="1.10.510.10">
    <property type="entry name" value="Transferase(Phosphotransferase) domain 1"/>
    <property type="match status" value="1"/>
</dbReference>
<accession>A0A7S1THK2</accession>
<keyword evidence="5" id="KW-0067">ATP-binding</keyword>
<keyword evidence="1" id="KW-0723">Serine/threonine-protein kinase</keyword>
<keyword evidence="3" id="KW-0547">Nucleotide-binding</keyword>
<dbReference type="InterPro" id="IPR000719">
    <property type="entry name" value="Prot_kinase_dom"/>
</dbReference>
<feature type="domain" description="Protein kinase" evidence="6">
    <location>
        <begin position="1"/>
        <end position="258"/>
    </location>
</feature>
<dbReference type="InterPro" id="IPR011009">
    <property type="entry name" value="Kinase-like_dom_sf"/>
</dbReference>
<keyword evidence="2" id="KW-0808">Transferase</keyword>
<keyword evidence="4" id="KW-0418">Kinase</keyword>
<reference evidence="7" key="1">
    <citation type="submission" date="2021-01" db="EMBL/GenBank/DDBJ databases">
        <authorList>
            <person name="Corre E."/>
            <person name="Pelletier E."/>
            <person name="Niang G."/>
            <person name="Scheremetjew M."/>
            <person name="Finn R."/>
            <person name="Kale V."/>
            <person name="Holt S."/>
            <person name="Cochrane G."/>
            <person name="Meng A."/>
            <person name="Brown T."/>
            <person name="Cohen L."/>
        </authorList>
    </citation>
    <scope>NUCLEOTIDE SEQUENCE</scope>
    <source>
        <strain evidence="7">SAG 36.94</strain>
    </source>
</reference>
<evidence type="ECO:0000313" key="7">
    <source>
        <dbReference type="EMBL" id="CAD9236973.1"/>
    </source>
</evidence>
<evidence type="ECO:0000256" key="1">
    <source>
        <dbReference type="ARBA" id="ARBA00022527"/>
    </source>
</evidence>
<dbReference type="PROSITE" id="PS00108">
    <property type="entry name" value="PROTEIN_KINASE_ST"/>
    <property type="match status" value="1"/>
</dbReference>
<dbReference type="SUPFAM" id="SSF56112">
    <property type="entry name" value="Protein kinase-like (PK-like)"/>
    <property type="match status" value="1"/>
</dbReference>